<evidence type="ECO:0000256" key="1">
    <source>
        <dbReference type="SAM" id="MobiDB-lite"/>
    </source>
</evidence>
<dbReference type="EMBL" id="GALX01004881">
    <property type="protein sequence ID" value="JAB63585.1"/>
    <property type="molecule type" value="Transcribed_RNA"/>
</dbReference>
<sequence length="260" mass="28760">RYDTDTNYVSEFLQRMKLAHRNAVETMEKSMERVHDVFNRKANAPSLQVGDRVYLHDPTVKTGINSKLAMKWTGPYRIVDVKGVNAKIKEIHGKREQTVHVNRLKLCLATEGVENQLGNVPPEHRLNSDSEEPIGIYRARNRVASKCVAGPTPGDRSVEIGTIPAGRMHAVPARSQPPGRAAPLPGESQNIPSHGEVAIGGTNNQGGQTSSGNSQVPYRESRTTAAKETDMGHQRNEDSRRHTRSQGPVPDQPWISRSRI</sequence>
<proteinExistence type="predicted"/>
<reference evidence="2" key="1">
    <citation type="submission" date="2013-07" db="EMBL/GenBank/DDBJ databases">
        <title>Midgut Transcriptome Profiling of Anoplphora glabripennis, a Lignocellulose Degrading, Wood-Boring Cerambycid.</title>
        <authorList>
            <person name="Scully E.D."/>
            <person name="Hoover K."/>
            <person name="Carlson J.E."/>
            <person name="Tien M."/>
            <person name="Geib S.M."/>
        </authorList>
    </citation>
    <scope>NUCLEOTIDE SEQUENCE</scope>
</reference>
<evidence type="ECO:0000313" key="2">
    <source>
        <dbReference type="EMBL" id="JAB63585.1"/>
    </source>
</evidence>
<organism evidence="2">
    <name type="scientific">Anoplophora glabripennis</name>
    <name type="common">Asian longhorn beetle</name>
    <name type="synonym">Anoplophora nobilis</name>
    <dbReference type="NCBI Taxonomy" id="217634"/>
    <lineage>
        <taxon>Eukaryota</taxon>
        <taxon>Metazoa</taxon>
        <taxon>Ecdysozoa</taxon>
        <taxon>Arthropoda</taxon>
        <taxon>Hexapoda</taxon>
        <taxon>Insecta</taxon>
        <taxon>Pterygota</taxon>
        <taxon>Neoptera</taxon>
        <taxon>Endopterygota</taxon>
        <taxon>Coleoptera</taxon>
        <taxon>Polyphaga</taxon>
        <taxon>Cucujiformia</taxon>
        <taxon>Chrysomeloidea</taxon>
        <taxon>Cerambycidae</taxon>
        <taxon>Lamiinae</taxon>
        <taxon>Lamiini</taxon>
        <taxon>Anoplophora</taxon>
    </lineage>
</organism>
<name>V5G0P9_ANOGL</name>
<feature type="compositionally biased region" description="Basic and acidic residues" evidence="1">
    <location>
        <begin position="219"/>
        <end position="240"/>
    </location>
</feature>
<evidence type="ECO:0008006" key="3">
    <source>
        <dbReference type="Google" id="ProtNLM"/>
    </source>
</evidence>
<feature type="compositionally biased region" description="Polar residues" evidence="1">
    <location>
        <begin position="201"/>
        <end position="216"/>
    </location>
</feature>
<protein>
    <recommendedName>
        <fullName evidence="3">Retrovirus-related Pol polyprotein</fullName>
    </recommendedName>
</protein>
<dbReference type="AlphaFoldDB" id="V5G0P9"/>
<accession>V5G0P9</accession>
<feature type="non-terminal residue" evidence="2">
    <location>
        <position position="1"/>
    </location>
</feature>
<feature type="region of interest" description="Disordered" evidence="1">
    <location>
        <begin position="169"/>
        <end position="260"/>
    </location>
</feature>